<dbReference type="InterPro" id="IPR003595">
    <property type="entry name" value="Tyr_Pase_cat"/>
</dbReference>
<dbReference type="SMART" id="SM00404">
    <property type="entry name" value="PTPc_motif"/>
    <property type="match status" value="1"/>
</dbReference>
<sequence length="105" mass="11923">MSDDVREFRSPIIIHCSAGIGRTGSMVLLEHAIEVLQKGGALEEMSVYLLELRKQRNNSIQTDQQFLFVHQVLLTFFRQTGLIPECLYPLLEGFTTEYNSLTAGF</sequence>
<protein>
    <recommendedName>
        <fullName evidence="5">Protein-tyrosine phosphatase</fullName>
    </recommendedName>
</protein>
<dbReference type="SUPFAM" id="SSF52799">
    <property type="entry name" value="(Phosphotyrosine protein) phosphatases II"/>
    <property type="match status" value="1"/>
</dbReference>
<dbReference type="InterPro" id="IPR016130">
    <property type="entry name" value="Tyr_Pase_AS"/>
</dbReference>
<dbReference type="PROSITE" id="PS50055">
    <property type="entry name" value="TYR_PHOSPHATASE_PTP"/>
    <property type="match status" value="1"/>
</dbReference>
<feature type="domain" description="Tyrosine-protein phosphatase" evidence="1">
    <location>
        <begin position="1"/>
        <end position="76"/>
    </location>
</feature>
<dbReference type="PROSITE" id="PS00383">
    <property type="entry name" value="TYR_PHOSPHATASE_1"/>
    <property type="match status" value="1"/>
</dbReference>
<keyword evidence="4" id="KW-1185">Reference proteome</keyword>
<evidence type="ECO:0000313" key="4">
    <source>
        <dbReference type="Proteomes" id="UP000054047"/>
    </source>
</evidence>
<evidence type="ECO:0000259" key="2">
    <source>
        <dbReference type="PROSITE" id="PS50056"/>
    </source>
</evidence>
<dbReference type="EMBL" id="KN787356">
    <property type="protein sequence ID" value="KIH43284.1"/>
    <property type="molecule type" value="Genomic_DNA"/>
</dbReference>
<organism evidence="3 4">
    <name type="scientific">Ancylostoma duodenale</name>
    <dbReference type="NCBI Taxonomy" id="51022"/>
    <lineage>
        <taxon>Eukaryota</taxon>
        <taxon>Metazoa</taxon>
        <taxon>Ecdysozoa</taxon>
        <taxon>Nematoda</taxon>
        <taxon>Chromadorea</taxon>
        <taxon>Rhabditida</taxon>
        <taxon>Rhabditina</taxon>
        <taxon>Rhabditomorpha</taxon>
        <taxon>Strongyloidea</taxon>
        <taxon>Ancylostomatidae</taxon>
        <taxon>Ancylostomatinae</taxon>
        <taxon>Ancylostoma</taxon>
    </lineage>
</organism>
<dbReference type="PANTHER" id="PTHR46163:SF5">
    <property type="entry name" value="TYROSINE-PROTEIN PHOSPHATASE"/>
    <property type="match status" value="1"/>
</dbReference>
<dbReference type="InterPro" id="IPR000387">
    <property type="entry name" value="Tyr_Pase_dom"/>
</dbReference>
<name>A0A0C2F8Q0_9BILA</name>
<feature type="domain" description="Tyrosine specific protein phosphatases" evidence="2">
    <location>
        <begin position="1"/>
        <end position="67"/>
    </location>
</feature>
<dbReference type="InterPro" id="IPR052782">
    <property type="entry name" value="Oocyte-zygote_transition_reg"/>
</dbReference>
<dbReference type="InterPro" id="IPR029021">
    <property type="entry name" value="Prot-tyrosine_phosphatase-like"/>
</dbReference>
<evidence type="ECO:0008006" key="5">
    <source>
        <dbReference type="Google" id="ProtNLM"/>
    </source>
</evidence>
<dbReference type="OrthoDB" id="10253954at2759"/>
<proteinExistence type="predicted"/>
<dbReference type="Gene3D" id="3.90.190.10">
    <property type="entry name" value="Protein tyrosine phosphatase superfamily"/>
    <property type="match status" value="1"/>
</dbReference>
<dbReference type="PANTHER" id="PTHR46163">
    <property type="entry name" value="TYROSINE-PROTEIN PHOSPHATASE-RELATED"/>
    <property type="match status" value="1"/>
</dbReference>
<reference evidence="3 4" key="1">
    <citation type="submission" date="2013-12" db="EMBL/GenBank/DDBJ databases">
        <title>Draft genome of the parsitic nematode Ancylostoma duodenale.</title>
        <authorList>
            <person name="Mitreva M."/>
        </authorList>
    </citation>
    <scope>NUCLEOTIDE SEQUENCE [LARGE SCALE GENOMIC DNA]</scope>
    <source>
        <strain evidence="3 4">Zhejiang</strain>
    </source>
</reference>
<dbReference type="PROSITE" id="PS50056">
    <property type="entry name" value="TYR_PHOSPHATASE_2"/>
    <property type="match status" value="1"/>
</dbReference>
<dbReference type="AlphaFoldDB" id="A0A0C2F8Q0"/>
<dbReference type="PRINTS" id="PR00700">
    <property type="entry name" value="PRTYPHPHTASE"/>
</dbReference>
<evidence type="ECO:0000259" key="1">
    <source>
        <dbReference type="PROSITE" id="PS50055"/>
    </source>
</evidence>
<gene>
    <name evidence="3" type="ORF">ANCDUO_26713</name>
</gene>
<dbReference type="GO" id="GO:0004725">
    <property type="term" value="F:protein tyrosine phosphatase activity"/>
    <property type="evidence" value="ECO:0007669"/>
    <property type="project" value="InterPro"/>
</dbReference>
<dbReference type="Pfam" id="PF00102">
    <property type="entry name" value="Y_phosphatase"/>
    <property type="match status" value="1"/>
</dbReference>
<dbReference type="InterPro" id="IPR000242">
    <property type="entry name" value="PTP_cat"/>
</dbReference>
<accession>A0A0C2F8Q0</accession>
<evidence type="ECO:0000313" key="3">
    <source>
        <dbReference type="EMBL" id="KIH43284.1"/>
    </source>
</evidence>
<dbReference type="Proteomes" id="UP000054047">
    <property type="component" value="Unassembled WGS sequence"/>
</dbReference>